<evidence type="ECO:0000313" key="3">
    <source>
        <dbReference type="Proteomes" id="UP000265354"/>
    </source>
</evidence>
<accession>A0A388SRY9</accession>
<feature type="compositionally biased region" description="Low complexity" evidence="1">
    <location>
        <begin position="51"/>
        <end position="64"/>
    </location>
</feature>
<gene>
    <name evidence="2" type="ORF">SSP531S_06000</name>
</gene>
<organism evidence="2 3">
    <name type="scientific">Streptomyces spongiicola</name>
    <dbReference type="NCBI Taxonomy" id="1690221"/>
    <lineage>
        <taxon>Bacteria</taxon>
        <taxon>Bacillati</taxon>
        <taxon>Actinomycetota</taxon>
        <taxon>Actinomycetes</taxon>
        <taxon>Kitasatosporales</taxon>
        <taxon>Streptomycetaceae</taxon>
        <taxon>Streptomyces</taxon>
    </lineage>
</organism>
<feature type="region of interest" description="Disordered" evidence="1">
    <location>
        <begin position="47"/>
        <end position="73"/>
    </location>
</feature>
<evidence type="ECO:0000313" key="2">
    <source>
        <dbReference type="EMBL" id="GBP99205.1"/>
    </source>
</evidence>
<dbReference type="Proteomes" id="UP000265354">
    <property type="component" value="Unassembled WGS sequence"/>
</dbReference>
<feature type="region of interest" description="Disordered" evidence="1">
    <location>
        <begin position="104"/>
        <end position="126"/>
    </location>
</feature>
<comment type="caution">
    <text evidence="2">The sequence shown here is derived from an EMBL/GenBank/DDBJ whole genome shotgun (WGS) entry which is preliminary data.</text>
</comment>
<evidence type="ECO:0000256" key="1">
    <source>
        <dbReference type="SAM" id="MobiDB-lite"/>
    </source>
</evidence>
<name>A0A388SRY9_9ACTN</name>
<dbReference type="EMBL" id="BGZL01000002">
    <property type="protein sequence ID" value="GBP99205.1"/>
    <property type="molecule type" value="Genomic_DNA"/>
</dbReference>
<protein>
    <submittedName>
        <fullName evidence="2">Uncharacterized protein</fullName>
    </submittedName>
</protein>
<feature type="compositionally biased region" description="Low complexity" evidence="1">
    <location>
        <begin position="104"/>
        <end position="120"/>
    </location>
</feature>
<dbReference type="AlphaFoldDB" id="A0A388SRY9"/>
<sequence>MAKVLSTSSGTEPQEWASAAMSASASVGLAGLSTITSPVSGRIAAATPAGSVQVTSVPSSPPSSRWSLHPYSGRTATTWRSPIEARTSSTAVRAAIPLAKATASSVPSSRASAVSKRAVVGLSSRA</sequence>
<reference evidence="2 3" key="1">
    <citation type="submission" date="2018-07" db="EMBL/GenBank/DDBJ databases">
        <title>Whole Genome Shotgun Sequence of Streptomyces spongiicola strain 531S.</title>
        <authorList>
            <person name="Dohra H."/>
            <person name="Kodani S."/>
        </authorList>
    </citation>
    <scope>NUCLEOTIDE SEQUENCE [LARGE SCALE GENOMIC DNA]</scope>
    <source>
        <strain evidence="2 3">531S</strain>
    </source>
</reference>
<proteinExistence type="predicted"/>